<dbReference type="EMBL" id="AWWV01011632">
    <property type="protein sequence ID" value="OMO71400.1"/>
    <property type="molecule type" value="Genomic_DNA"/>
</dbReference>
<evidence type="ECO:0000313" key="2">
    <source>
        <dbReference type="EMBL" id="OMO71400.1"/>
    </source>
</evidence>
<evidence type="ECO:0000313" key="3">
    <source>
        <dbReference type="Proteomes" id="UP000188268"/>
    </source>
</evidence>
<keyword evidence="3" id="KW-1185">Reference proteome</keyword>
<dbReference type="Proteomes" id="UP000188268">
    <property type="component" value="Unassembled WGS sequence"/>
</dbReference>
<feature type="region of interest" description="Disordered" evidence="1">
    <location>
        <begin position="1"/>
        <end position="57"/>
    </location>
</feature>
<protein>
    <submittedName>
        <fullName evidence="2">Uncharacterized protein</fullName>
    </submittedName>
</protein>
<accession>A0A1R3HMA5</accession>
<gene>
    <name evidence="2" type="ORF">CCACVL1_18237</name>
</gene>
<dbReference type="AlphaFoldDB" id="A0A1R3HMA5"/>
<sequence>MSIFQSTSVHDTKNLITPTPNTVYTVKSPTPFESATSPGQPLLPSVPPPTSPGSPKFAPFLLTFTDISHQTIKSLPKVRTLNPNLTLLFSASGTGKPLQTPMLGSPLLHQQNPSSHLVKLNLEPNEVHQNRTPKPPNPGGGL</sequence>
<organism evidence="2 3">
    <name type="scientific">Corchorus capsularis</name>
    <name type="common">Jute</name>
    <dbReference type="NCBI Taxonomy" id="210143"/>
    <lineage>
        <taxon>Eukaryota</taxon>
        <taxon>Viridiplantae</taxon>
        <taxon>Streptophyta</taxon>
        <taxon>Embryophyta</taxon>
        <taxon>Tracheophyta</taxon>
        <taxon>Spermatophyta</taxon>
        <taxon>Magnoliopsida</taxon>
        <taxon>eudicotyledons</taxon>
        <taxon>Gunneridae</taxon>
        <taxon>Pentapetalae</taxon>
        <taxon>rosids</taxon>
        <taxon>malvids</taxon>
        <taxon>Malvales</taxon>
        <taxon>Malvaceae</taxon>
        <taxon>Grewioideae</taxon>
        <taxon>Apeibeae</taxon>
        <taxon>Corchorus</taxon>
    </lineage>
</organism>
<name>A0A1R3HMA5_COCAP</name>
<feature type="compositionally biased region" description="Polar residues" evidence="1">
    <location>
        <begin position="1"/>
        <end position="36"/>
    </location>
</feature>
<proteinExistence type="predicted"/>
<feature type="region of interest" description="Disordered" evidence="1">
    <location>
        <begin position="89"/>
        <end position="111"/>
    </location>
</feature>
<comment type="caution">
    <text evidence="2">The sequence shown here is derived from an EMBL/GenBank/DDBJ whole genome shotgun (WGS) entry which is preliminary data.</text>
</comment>
<evidence type="ECO:0000256" key="1">
    <source>
        <dbReference type="SAM" id="MobiDB-lite"/>
    </source>
</evidence>
<dbReference type="Gramene" id="OMO71400">
    <property type="protein sequence ID" value="OMO71400"/>
    <property type="gene ID" value="CCACVL1_18237"/>
</dbReference>
<reference evidence="2 3" key="1">
    <citation type="submission" date="2013-09" db="EMBL/GenBank/DDBJ databases">
        <title>Corchorus capsularis genome sequencing.</title>
        <authorList>
            <person name="Alam M."/>
            <person name="Haque M.S."/>
            <person name="Islam M.S."/>
            <person name="Emdad E.M."/>
            <person name="Islam M.M."/>
            <person name="Ahmed B."/>
            <person name="Halim A."/>
            <person name="Hossen Q.M.M."/>
            <person name="Hossain M.Z."/>
            <person name="Ahmed R."/>
            <person name="Khan M.M."/>
            <person name="Islam R."/>
            <person name="Rashid M.M."/>
            <person name="Khan S.A."/>
            <person name="Rahman M.S."/>
            <person name="Alam M."/>
        </authorList>
    </citation>
    <scope>NUCLEOTIDE SEQUENCE [LARGE SCALE GENOMIC DNA]</scope>
    <source>
        <strain evidence="3">cv. CVL-1</strain>
        <tissue evidence="2">Whole seedling</tissue>
    </source>
</reference>